<feature type="compositionally biased region" description="Basic and acidic residues" evidence="1">
    <location>
        <begin position="26"/>
        <end position="42"/>
    </location>
</feature>
<organism evidence="3 4">
    <name type="scientific">Micavibrio aeruginosavorus</name>
    <dbReference type="NCBI Taxonomy" id="349221"/>
    <lineage>
        <taxon>Bacteria</taxon>
        <taxon>Pseudomonadati</taxon>
        <taxon>Bdellovibrionota</taxon>
        <taxon>Bdellovibrionia</taxon>
        <taxon>Bdellovibrionales</taxon>
        <taxon>Pseudobdellovibrionaceae</taxon>
        <taxon>Micavibrio</taxon>
    </lineage>
</organism>
<feature type="region of interest" description="Disordered" evidence="1">
    <location>
        <begin position="64"/>
        <end position="90"/>
    </location>
</feature>
<evidence type="ECO:0000313" key="4">
    <source>
        <dbReference type="Proteomes" id="UP000249557"/>
    </source>
</evidence>
<dbReference type="AlphaFoldDB" id="A0A2W5BF82"/>
<reference evidence="3 4" key="1">
    <citation type="submission" date="2017-08" db="EMBL/GenBank/DDBJ databases">
        <title>Infants hospitalized years apart are colonized by the same room-sourced microbial strains.</title>
        <authorList>
            <person name="Brooks B."/>
            <person name="Olm M.R."/>
            <person name="Firek B.A."/>
            <person name="Baker R."/>
            <person name="Thomas B.C."/>
            <person name="Morowitz M.J."/>
            <person name="Banfield J.F."/>
        </authorList>
    </citation>
    <scope>NUCLEOTIDE SEQUENCE [LARGE SCALE GENOMIC DNA]</scope>
    <source>
        <strain evidence="3">S2_018_000_R2_104</strain>
    </source>
</reference>
<evidence type="ECO:0000256" key="1">
    <source>
        <dbReference type="SAM" id="MobiDB-lite"/>
    </source>
</evidence>
<comment type="caution">
    <text evidence="3">The sequence shown here is derived from an EMBL/GenBank/DDBJ whole genome shotgun (WGS) entry which is preliminary data.</text>
</comment>
<feature type="signal peptide" evidence="2">
    <location>
        <begin position="1"/>
        <end position="23"/>
    </location>
</feature>
<feature type="chain" id="PRO_5015908497" evidence="2">
    <location>
        <begin position="24"/>
        <end position="90"/>
    </location>
</feature>
<keyword evidence="2" id="KW-0732">Signal</keyword>
<evidence type="ECO:0000256" key="2">
    <source>
        <dbReference type="SAM" id="SignalP"/>
    </source>
</evidence>
<sequence length="90" mass="9163">MTKYALMLAAAGVIAFAPSFAKAEDHAAPAAHEEHHGAKEAELADGTKISIEGDAVSVVAADGTKTAAPDGEHTLKDGTKVTTKDGKIVH</sequence>
<proteinExistence type="predicted"/>
<accession>A0A2W5BF82</accession>
<feature type="compositionally biased region" description="Basic and acidic residues" evidence="1">
    <location>
        <begin position="70"/>
        <end position="90"/>
    </location>
</feature>
<dbReference type="Proteomes" id="UP000249557">
    <property type="component" value="Unassembled WGS sequence"/>
</dbReference>
<evidence type="ECO:0000313" key="3">
    <source>
        <dbReference type="EMBL" id="PZO81745.1"/>
    </source>
</evidence>
<feature type="region of interest" description="Disordered" evidence="1">
    <location>
        <begin position="26"/>
        <end position="46"/>
    </location>
</feature>
<protein>
    <submittedName>
        <fullName evidence="3">Uncharacterized protein</fullName>
    </submittedName>
</protein>
<gene>
    <name evidence="3" type="ORF">DI626_10570</name>
</gene>
<dbReference type="EMBL" id="QFNK01000289">
    <property type="protein sequence ID" value="PZO81745.1"/>
    <property type="molecule type" value="Genomic_DNA"/>
</dbReference>
<name>A0A2W5BF82_9BACT</name>